<name>A0A1Z4LUH0_9CYAN</name>
<dbReference type="SUPFAM" id="SSF55874">
    <property type="entry name" value="ATPase domain of HSP90 chaperone/DNA topoisomerase II/histidine kinase"/>
    <property type="match status" value="1"/>
</dbReference>
<dbReference type="InterPro" id="IPR052972">
    <property type="entry name" value="Sacsin_chaperone_reg"/>
</dbReference>
<dbReference type="InterPro" id="IPR058210">
    <property type="entry name" value="SACS/Nov_dom"/>
</dbReference>
<dbReference type="InterPro" id="IPR036890">
    <property type="entry name" value="HATPase_C_sf"/>
</dbReference>
<sequence length="855" mass="97334">MAGYKTPPGTIVNTIKSLLKERYKQGFPIIKEIIQNANDGGATTLDFGVIKGLREKINHPLLKIPALFFLNDGTFNESDREAILSFGVDANAGDKSKIGKFGLGQKSIFHFCDAFFYIARSKSIPDGCGEFINPWADTNGKDSKRPDWIEISEDDRKNLEKYLTQRKLVNSEKSDYFLLWVPLRQKTADGRSILAKYYDEKFIQAYLPEDMEARIGQLLPLLRHLKSVRYWLEDKNNQLQQQFSVSLDSQSALKRCIHPNKDSEKQEGDEQELQGKVILSSDTTETGIAFAGKEKILSANNFASLLGQTPENVSSNFWFDLKQSEYWSKRISIDENGESENIPDKSIPHSAVVFTSQPKKNHKASLVLQWSVFLPLASDDNGSNPEAVDKGVYEIVKNCEGDKDYNIFLHGYFFLDSGRKYIEGLSNLRNGELTLEVPKNEDEMIAQWNYLLATKGTLELFLSSLRHFAKTHGLSSQDISCLCEAVLKSRLFQNPVYRKSICGHNQCVYRIKPNNSTWTLIPVNASAKLLPGVPPNWEVFPELSNLAERHCLIDDRKPNLLLTSNSNNWQEEEVVNILESLDIRLLFSHSDNIKFLLYLLGDNKRAIGKPEIQASLITVLRESFKQVSIKELQEKNLIQLTKKLIKLIHPERRFKIKQIRSNEEPIQKVLNQLYQLNIGQSLLVYELFEPNDYASKADLSDEQVKSILNCLSKLLNVSDTKAVAKAIIEQILNQSKSLESDLSLVPNIPLFCSYNYRQNIKRVYSFNDLKELKERSLLFKGNHQTQIAQAVKSALPECELIFIEAQISKILERTNAFKNIPHLNANSCLQLLANKPNLADSEKRENLLKELINHV</sequence>
<dbReference type="PANTHER" id="PTHR15600">
    <property type="entry name" value="SACSIN"/>
    <property type="match status" value="1"/>
</dbReference>
<dbReference type="EMBL" id="AP018227">
    <property type="protein sequence ID" value="BAY84718.1"/>
    <property type="molecule type" value="Genomic_DNA"/>
</dbReference>
<evidence type="ECO:0000313" key="2">
    <source>
        <dbReference type="EMBL" id="BAY84718.1"/>
    </source>
</evidence>
<dbReference type="Pfam" id="PF25794">
    <property type="entry name" value="SACS"/>
    <property type="match status" value="1"/>
</dbReference>
<dbReference type="GO" id="GO:0030544">
    <property type="term" value="F:Hsp70 protein binding"/>
    <property type="evidence" value="ECO:0007669"/>
    <property type="project" value="TreeGrafter"/>
</dbReference>
<dbReference type="PANTHER" id="PTHR15600:SF42">
    <property type="entry name" value="SACSIN"/>
    <property type="match status" value="1"/>
</dbReference>
<evidence type="ECO:0000313" key="3">
    <source>
        <dbReference type="Proteomes" id="UP000218418"/>
    </source>
</evidence>
<dbReference type="OrthoDB" id="9802640at2"/>
<reference evidence="2 3" key="1">
    <citation type="submission" date="2017-06" db="EMBL/GenBank/DDBJ databases">
        <title>Genome sequencing of cyanobaciteial culture collection at National Institute for Environmental Studies (NIES).</title>
        <authorList>
            <person name="Hirose Y."/>
            <person name="Shimura Y."/>
            <person name="Fujisawa T."/>
            <person name="Nakamura Y."/>
            <person name="Kawachi M."/>
        </authorList>
    </citation>
    <scope>NUCLEOTIDE SEQUENCE [LARGE SCALE GENOMIC DNA]</scope>
    <source>
        <strain evidence="2 3">NIES-267</strain>
    </source>
</reference>
<accession>A0A1Z4LUH0</accession>
<dbReference type="NCBIfam" id="NF047352">
    <property type="entry name" value="P_loop_sacsin"/>
    <property type="match status" value="1"/>
</dbReference>
<gene>
    <name evidence="2" type="ORF">NIES267_42140</name>
</gene>
<dbReference type="AlphaFoldDB" id="A0A1Z4LUH0"/>
<protein>
    <recommendedName>
        <fullName evidence="1">Sacsin/Nov domain-containing protein</fullName>
    </recommendedName>
</protein>
<proteinExistence type="predicted"/>
<dbReference type="Proteomes" id="UP000218418">
    <property type="component" value="Chromosome"/>
</dbReference>
<evidence type="ECO:0000259" key="1">
    <source>
        <dbReference type="Pfam" id="PF25794"/>
    </source>
</evidence>
<keyword evidence="3" id="KW-1185">Reference proteome</keyword>
<feature type="domain" description="Sacsin/Nov" evidence="1">
    <location>
        <begin position="11"/>
        <end position="239"/>
    </location>
</feature>
<organism evidence="2 3">
    <name type="scientific">Calothrix parasitica NIES-267</name>
    <dbReference type="NCBI Taxonomy" id="1973488"/>
    <lineage>
        <taxon>Bacteria</taxon>
        <taxon>Bacillati</taxon>
        <taxon>Cyanobacteriota</taxon>
        <taxon>Cyanophyceae</taxon>
        <taxon>Nostocales</taxon>
        <taxon>Calotrichaceae</taxon>
        <taxon>Calothrix</taxon>
    </lineage>
</organism>